<reference evidence="2" key="1">
    <citation type="submission" date="2022-10" db="EMBL/GenBank/DDBJ databases">
        <title>The complete genomes of actinobacterial strains from the NBC collection.</title>
        <authorList>
            <person name="Joergensen T.S."/>
            <person name="Alvarez Arevalo M."/>
            <person name="Sterndorff E.B."/>
            <person name="Faurdal D."/>
            <person name="Vuksanovic O."/>
            <person name="Mourched A.-S."/>
            <person name="Charusanti P."/>
            <person name="Shaw S."/>
            <person name="Blin K."/>
            <person name="Weber T."/>
        </authorList>
    </citation>
    <scope>NUCLEOTIDE SEQUENCE</scope>
    <source>
        <strain evidence="2">NBC 00180</strain>
    </source>
</reference>
<proteinExistence type="predicted"/>
<gene>
    <name evidence="2" type="ORF">OG477_10800</name>
</gene>
<accession>A0AAU1HV20</accession>
<dbReference type="Gene3D" id="3.10.180.10">
    <property type="entry name" value="2,3-Dihydroxybiphenyl 1,2-Dioxygenase, domain 1"/>
    <property type="match status" value="1"/>
</dbReference>
<sequence length="147" mass="16123">MDDKDVTDTDARHFLARGQVASRLPAQDLERARRFYSEKLGLDPVDERAGGLLYRCGGTEFAVYQSTGASPGTFTQMGWQVEDVEAVVAELGRRGVEFEDVDVPGLRTTNGIAEVQGHYPSKGFRGERAAWFHDSEGNLLGIGEPFA</sequence>
<name>A0AAU1HV20_9ACTN</name>
<dbReference type="AlphaFoldDB" id="A0AAU1HV20"/>
<organism evidence="2">
    <name type="scientific">Streptomyces sp. NBC_00180</name>
    <dbReference type="NCBI Taxonomy" id="2903632"/>
    <lineage>
        <taxon>Bacteria</taxon>
        <taxon>Bacillati</taxon>
        <taxon>Actinomycetota</taxon>
        <taxon>Actinomycetes</taxon>
        <taxon>Kitasatosporales</taxon>
        <taxon>Streptomycetaceae</taxon>
        <taxon>Streptomyces</taxon>
    </lineage>
</organism>
<dbReference type="InterPro" id="IPR029068">
    <property type="entry name" value="Glyas_Bleomycin-R_OHBP_Dase"/>
</dbReference>
<dbReference type="EMBL" id="CP108140">
    <property type="protein sequence ID" value="WTP85823.1"/>
    <property type="molecule type" value="Genomic_DNA"/>
</dbReference>
<dbReference type="InterPro" id="IPR037523">
    <property type="entry name" value="VOC_core"/>
</dbReference>
<dbReference type="Pfam" id="PF00903">
    <property type="entry name" value="Glyoxalase"/>
    <property type="match status" value="1"/>
</dbReference>
<evidence type="ECO:0000313" key="2">
    <source>
        <dbReference type="EMBL" id="WTP85823.1"/>
    </source>
</evidence>
<dbReference type="InterPro" id="IPR004360">
    <property type="entry name" value="Glyas_Fos-R_dOase_dom"/>
</dbReference>
<dbReference type="PROSITE" id="PS51819">
    <property type="entry name" value="VOC"/>
    <property type="match status" value="1"/>
</dbReference>
<feature type="domain" description="VOC" evidence="1">
    <location>
        <begin position="16"/>
        <end position="145"/>
    </location>
</feature>
<dbReference type="SUPFAM" id="SSF54593">
    <property type="entry name" value="Glyoxalase/Bleomycin resistance protein/Dihydroxybiphenyl dioxygenase"/>
    <property type="match status" value="1"/>
</dbReference>
<protein>
    <submittedName>
        <fullName evidence="2">VOC family protein</fullName>
    </submittedName>
</protein>
<evidence type="ECO:0000259" key="1">
    <source>
        <dbReference type="PROSITE" id="PS51819"/>
    </source>
</evidence>